<sequence length="135" mass="15190">MNKFLLSISLLTLTMILFSCDVKPTRVYSIGDTRTTSNYDITLSDVEAIVIDDYYQITITFSITNVAEELPFDSSLFSVTKYGNVYSIDVEKTLELNGQPLEGMFFTPVKLVFSNIPIGNELDIMINANDAIFYV</sequence>
<evidence type="ECO:0000313" key="3">
    <source>
        <dbReference type="Proteomes" id="UP000032434"/>
    </source>
</evidence>
<dbReference type="PROSITE" id="PS51257">
    <property type="entry name" value="PROKAR_LIPOPROTEIN"/>
    <property type="match status" value="1"/>
</dbReference>
<dbReference type="InParanoid" id="A0A061ADJ1"/>
<reference evidence="3" key="1">
    <citation type="submission" date="2014-05" db="EMBL/GenBank/DDBJ databases">
        <authorList>
            <person name="Kube M."/>
        </authorList>
    </citation>
    <scope>NUCLEOTIDE SEQUENCE [LARGE SCALE GENOMIC DNA]</scope>
</reference>
<feature type="chain" id="PRO_5001593266" description="DUF4352 domain-containing protein" evidence="1">
    <location>
        <begin position="20"/>
        <end position="135"/>
    </location>
</feature>
<name>A0A061ADJ1_9MOLU</name>
<evidence type="ECO:0000256" key="1">
    <source>
        <dbReference type="SAM" id="SignalP"/>
    </source>
</evidence>
<evidence type="ECO:0008006" key="4">
    <source>
        <dbReference type="Google" id="ProtNLM"/>
    </source>
</evidence>
<organism evidence="2 3">
    <name type="scientific">Acholeplasma oculi</name>
    <dbReference type="NCBI Taxonomy" id="35623"/>
    <lineage>
        <taxon>Bacteria</taxon>
        <taxon>Bacillati</taxon>
        <taxon>Mycoplasmatota</taxon>
        <taxon>Mollicutes</taxon>
        <taxon>Acholeplasmatales</taxon>
        <taxon>Acholeplasmataceae</taxon>
        <taxon>Acholeplasma</taxon>
    </lineage>
</organism>
<evidence type="ECO:0000313" key="2">
    <source>
        <dbReference type="EMBL" id="CDR31499.1"/>
    </source>
</evidence>
<feature type="signal peptide" evidence="1">
    <location>
        <begin position="1"/>
        <end position="19"/>
    </location>
</feature>
<proteinExistence type="predicted"/>
<accession>A0A061ADJ1</accession>
<keyword evidence="3" id="KW-1185">Reference proteome</keyword>
<dbReference type="STRING" id="35623.Aocu_14260"/>
<dbReference type="AlphaFoldDB" id="A0A061ADJ1"/>
<dbReference type="EMBL" id="LK028559">
    <property type="protein sequence ID" value="CDR31499.1"/>
    <property type="molecule type" value="Genomic_DNA"/>
</dbReference>
<dbReference type="RefSeq" id="WP_045749906.1">
    <property type="nucleotide sequence ID" value="NZ_FUZK01000004.1"/>
</dbReference>
<protein>
    <recommendedName>
        <fullName evidence="4">DUF4352 domain-containing protein</fullName>
    </recommendedName>
</protein>
<gene>
    <name evidence="2" type="ORF">Aocu_14260</name>
</gene>
<keyword evidence="1" id="KW-0732">Signal</keyword>
<dbReference type="KEGG" id="aoc:Aocu_14260"/>
<dbReference type="HOGENOM" id="CLU_1881217_0_0_14"/>
<dbReference type="PATRIC" id="fig|35623.3.peg.1427"/>
<dbReference type="Proteomes" id="UP000032434">
    <property type="component" value="Chromosome 1"/>
</dbReference>